<dbReference type="SUPFAM" id="SSF46565">
    <property type="entry name" value="Chaperone J-domain"/>
    <property type="match status" value="1"/>
</dbReference>
<dbReference type="PANTHER" id="PTHR45432:SF2">
    <property type="entry name" value="CHAPERONE PROTEIN DNAJ 11, CHLOROPLASTIC"/>
    <property type="match status" value="1"/>
</dbReference>
<dbReference type="PROSITE" id="PS00636">
    <property type="entry name" value="DNAJ_1"/>
    <property type="match status" value="1"/>
</dbReference>
<dbReference type="AlphaFoldDB" id="A0A5A7PMQ1"/>
<organism evidence="3 4">
    <name type="scientific">Striga asiatica</name>
    <name type="common">Asiatic witchweed</name>
    <name type="synonym">Buchnera asiatica</name>
    <dbReference type="NCBI Taxonomy" id="4170"/>
    <lineage>
        <taxon>Eukaryota</taxon>
        <taxon>Viridiplantae</taxon>
        <taxon>Streptophyta</taxon>
        <taxon>Embryophyta</taxon>
        <taxon>Tracheophyta</taxon>
        <taxon>Spermatophyta</taxon>
        <taxon>Magnoliopsida</taxon>
        <taxon>eudicotyledons</taxon>
        <taxon>Gunneridae</taxon>
        <taxon>Pentapetalae</taxon>
        <taxon>asterids</taxon>
        <taxon>lamiids</taxon>
        <taxon>Lamiales</taxon>
        <taxon>Orobanchaceae</taxon>
        <taxon>Buchnereae</taxon>
        <taxon>Striga</taxon>
    </lineage>
</organism>
<keyword evidence="4" id="KW-1185">Reference proteome</keyword>
<accession>A0A5A7PMQ1</accession>
<evidence type="ECO:0000259" key="2">
    <source>
        <dbReference type="PROSITE" id="PS50076"/>
    </source>
</evidence>
<dbReference type="SMART" id="SM00271">
    <property type="entry name" value="DnaJ"/>
    <property type="match status" value="1"/>
</dbReference>
<feature type="compositionally biased region" description="Polar residues" evidence="1">
    <location>
        <begin position="1"/>
        <end position="17"/>
    </location>
</feature>
<dbReference type="InterPro" id="IPR001623">
    <property type="entry name" value="DnaJ_domain"/>
</dbReference>
<name>A0A5A7PMQ1_STRAF</name>
<dbReference type="InterPro" id="IPR036869">
    <property type="entry name" value="J_dom_sf"/>
</dbReference>
<dbReference type="InterPro" id="IPR018253">
    <property type="entry name" value="DnaJ_domain_CS"/>
</dbReference>
<reference evidence="4" key="1">
    <citation type="journal article" date="2019" name="Curr. Biol.">
        <title>Genome Sequence of Striga asiatica Provides Insight into the Evolution of Plant Parasitism.</title>
        <authorList>
            <person name="Yoshida S."/>
            <person name="Kim S."/>
            <person name="Wafula E.K."/>
            <person name="Tanskanen J."/>
            <person name="Kim Y.M."/>
            <person name="Honaas L."/>
            <person name="Yang Z."/>
            <person name="Spallek T."/>
            <person name="Conn C.E."/>
            <person name="Ichihashi Y."/>
            <person name="Cheong K."/>
            <person name="Cui S."/>
            <person name="Der J.P."/>
            <person name="Gundlach H."/>
            <person name="Jiao Y."/>
            <person name="Hori C."/>
            <person name="Ishida J.K."/>
            <person name="Kasahara H."/>
            <person name="Kiba T."/>
            <person name="Kim M.S."/>
            <person name="Koo N."/>
            <person name="Laohavisit A."/>
            <person name="Lee Y.H."/>
            <person name="Lumba S."/>
            <person name="McCourt P."/>
            <person name="Mortimer J.C."/>
            <person name="Mutuku J.M."/>
            <person name="Nomura T."/>
            <person name="Sasaki-Sekimoto Y."/>
            <person name="Seto Y."/>
            <person name="Wang Y."/>
            <person name="Wakatake T."/>
            <person name="Sakakibara H."/>
            <person name="Demura T."/>
            <person name="Yamaguchi S."/>
            <person name="Yoneyama K."/>
            <person name="Manabe R.I."/>
            <person name="Nelson D.C."/>
            <person name="Schulman A.H."/>
            <person name="Timko M.P."/>
            <person name="dePamphilis C.W."/>
            <person name="Choi D."/>
            <person name="Shirasu K."/>
        </authorList>
    </citation>
    <scope>NUCLEOTIDE SEQUENCE [LARGE SCALE GENOMIC DNA]</scope>
    <source>
        <strain evidence="4">cv. UVA1</strain>
    </source>
</reference>
<dbReference type="PROSITE" id="PS50076">
    <property type="entry name" value="DNAJ_2"/>
    <property type="match status" value="1"/>
</dbReference>
<dbReference type="Pfam" id="PF00226">
    <property type="entry name" value="DnaJ"/>
    <property type="match status" value="1"/>
</dbReference>
<dbReference type="PANTHER" id="PTHR45432">
    <property type="entry name" value="CHAPERONE PROTEIN DNAJ 11, CHLOROPLASTIC-LIKE"/>
    <property type="match status" value="1"/>
</dbReference>
<dbReference type="EMBL" id="BKCP01004805">
    <property type="protein sequence ID" value="GER33901.1"/>
    <property type="molecule type" value="Genomic_DNA"/>
</dbReference>
<feature type="domain" description="J" evidence="2">
    <location>
        <begin position="42"/>
        <end position="110"/>
    </location>
</feature>
<gene>
    <name evidence="3" type="ORF">STAS_10051</name>
</gene>
<evidence type="ECO:0000256" key="1">
    <source>
        <dbReference type="SAM" id="MobiDB-lite"/>
    </source>
</evidence>
<dbReference type="OrthoDB" id="445556at2759"/>
<comment type="caution">
    <text evidence="3">The sequence shown here is derived from an EMBL/GenBank/DDBJ whole genome shotgun (WGS) entry which is preliminary data.</text>
</comment>
<dbReference type="Proteomes" id="UP000325081">
    <property type="component" value="Unassembled WGS sequence"/>
</dbReference>
<dbReference type="PRINTS" id="PR00625">
    <property type="entry name" value="JDOMAIN"/>
</dbReference>
<feature type="region of interest" description="Disordered" evidence="1">
    <location>
        <begin position="1"/>
        <end position="29"/>
    </location>
</feature>
<protein>
    <submittedName>
        <fullName evidence="3">Chaperone protein DNAj</fullName>
    </submittedName>
</protein>
<evidence type="ECO:0000313" key="3">
    <source>
        <dbReference type="EMBL" id="GER33901.1"/>
    </source>
</evidence>
<proteinExistence type="predicted"/>
<evidence type="ECO:0000313" key="4">
    <source>
        <dbReference type="Proteomes" id="UP000325081"/>
    </source>
</evidence>
<sequence>MQGTLSLPSKHSLPTQPSRRRTASVRASIAEVAPPSDAAGRSLYEVLRIRRNASPVEIKTAYRTLAKLYHPDATSRFMESPPATSDFIEIHNAYATLSDPDARAEYDINLKVGSGYRSSGRGRFNPTRKWETDQCW</sequence>
<dbReference type="CDD" id="cd06257">
    <property type="entry name" value="DnaJ"/>
    <property type="match status" value="1"/>
</dbReference>
<dbReference type="Gene3D" id="1.10.287.110">
    <property type="entry name" value="DnaJ domain"/>
    <property type="match status" value="1"/>
</dbReference>